<reference evidence="1 2" key="3">
    <citation type="journal article" date="2010" name="BMC Genomics">
        <title>Transcriptome sequencing and comparative analysis of cucumber flowers with different sex types.</title>
        <authorList>
            <person name="Guo S."/>
            <person name="Zheng Y."/>
            <person name="Joung J.G."/>
            <person name="Liu S."/>
            <person name="Zhang Z."/>
            <person name="Crasta O.R."/>
            <person name="Sobral B.W."/>
            <person name="Xu Y."/>
            <person name="Huang S."/>
            <person name="Fei Z."/>
        </authorList>
    </citation>
    <scope>NUCLEOTIDE SEQUENCE [LARGE SCALE GENOMIC DNA]</scope>
    <source>
        <strain evidence="2">cv. 9930</strain>
    </source>
</reference>
<dbReference type="AlphaFoldDB" id="A0A0A0KQ83"/>
<gene>
    <name evidence="1" type="ORF">Csa_5G387990</name>
</gene>
<dbReference type="EMBL" id="CM002926">
    <property type="protein sequence ID" value="KGN50999.1"/>
    <property type="molecule type" value="Genomic_DNA"/>
</dbReference>
<dbReference type="Gramene" id="KGN50999">
    <property type="protein sequence ID" value="KGN50999"/>
    <property type="gene ID" value="Csa_5G387990"/>
</dbReference>
<organism evidence="1 2">
    <name type="scientific">Cucumis sativus</name>
    <name type="common">Cucumber</name>
    <dbReference type="NCBI Taxonomy" id="3659"/>
    <lineage>
        <taxon>Eukaryota</taxon>
        <taxon>Viridiplantae</taxon>
        <taxon>Streptophyta</taxon>
        <taxon>Embryophyta</taxon>
        <taxon>Tracheophyta</taxon>
        <taxon>Spermatophyta</taxon>
        <taxon>Magnoliopsida</taxon>
        <taxon>eudicotyledons</taxon>
        <taxon>Gunneridae</taxon>
        <taxon>Pentapetalae</taxon>
        <taxon>rosids</taxon>
        <taxon>fabids</taxon>
        <taxon>Cucurbitales</taxon>
        <taxon>Cucurbitaceae</taxon>
        <taxon>Benincaseae</taxon>
        <taxon>Cucumis</taxon>
    </lineage>
</organism>
<dbReference type="Proteomes" id="UP000029981">
    <property type="component" value="Chromosome 5"/>
</dbReference>
<reference evidence="1 2" key="2">
    <citation type="journal article" date="2009" name="PLoS ONE">
        <title>An integrated genetic and cytogenetic map of the cucumber genome.</title>
        <authorList>
            <person name="Ren Y."/>
            <person name="Zhang Z."/>
            <person name="Liu J."/>
            <person name="Staub J.E."/>
            <person name="Han Y."/>
            <person name="Cheng Z."/>
            <person name="Li X."/>
            <person name="Lu J."/>
            <person name="Miao H."/>
            <person name="Kang H."/>
            <person name="Xie B."/>
            <person name="Gu X."/>
            <person name="Wang X."/>
            <person name="Du Y."/>
            <person name="Jin W."/>
            <person name="Huang S."/>
        </authorList>
    </citation>
    <scope>NUCLEOTIDE SEQUENCE [LARGE SCALE GENOMIC DNA]</scope>
    <source>
        <strain evidence="2">cv. 9930</strain>
    </source>
</reference>
<name>A0A0A0KQ83_CUCSA</name>
<protein>
    <recommendedName>
        <fullName evidence="3">Myb/SANT-like domain-containing protein</fullName>
    </recommendedName>
</protein>
<dbReference type="PANTHER" id="PTHR46250:SF18">
    <property type="entry name" value="MYB_SANT-LIKE DOMAIN-CONTAINING PROTEIN"/>
    <property type="match status" value="1"/>
</dbReference>
<proteinExistence type="predicted"/>
<keyword evidence="2" id="KW-1185">Reference proteome</keyword>
<evidence type="ECO:0000313" key="1">
    <source>
        <dbReference type="EMBL" id="KGN50999.1"/>
    </source>
</evidence>
<sequence>MFGCKLTTTLIESQIKLLKKTFQTIVKMREPAGSGFEWNGDMKCIIAERDMFDNWVRTYPATKGLLNKVFPHYGMLSYVFGKDHTKGPVWRYSRTSGPTCKDPSACVPTEDGLKIEFPTMCSPRMNLSLDDMMVGQSGRFSDCRSGLTIKKESAIFRHLRLMTSFRSPWTLRMKSLRPL</sequence>
<evidence type="ECO:0008006" key="3">
    <source>
        <dbReference type="Google" id="ProtNLM"/>
    </source>
</evidence>
<evidence type="ECO:0000313" key="2">
    <source>
        <dbReference type="Proteomes" id="UP000029981"/>
    </source>
</evidence>
<accession>A0A0A0KQ83</accession>
<reference evidence="1 2" key="1">
    <citation type="journal article" date="2009" name="Nat. Genet.">
        <title>The genome of the cucumber, Cucumis sativus L.</title>
        <authorList>
            <person name="Huang S."/>
            <person name="Li R."/>
            <person name="Zhang Z."/>
            <person name="Li L."/>
            <person name="Gu X."/>
            <person name="Fan W."/>
            <person name="Lucas W.J."/>
            <person name="Wang X."/>
            <person name="Xie B."/>
            <person name="Ni P."/>
            <person name="Ren Y."/>
            <person name="Zhu H."/>
            <person name="Li J."/>
            <person name="Lin K."/>
            <person name="Jin W."/>
            <person name="Fei Z."/>
            <person name="Li G."/>
            <person name="Staub J."/>
            <person name="Kilian A."/>
            <person name="van der Vossen E.A."/>
            <person name="Wu Y."/>
            <person name="Guo J."/>
            <person name="He J."/>
            <person name="Jia Z."/>
            <person name="Ren Y."/>
            <person name="Tian G."/>
            <person name="Lu Y."/>
            <person name="Ruan J."/>
            <person name="Qian W."/>
            <person name="Wang M."/>
            <person name="Huang Q."/>
            <person name="Li B."/>
            <person name="Xuan Z."/>
            <person name="Cao J."/>
            <person name="Asan"/>
            <person name="Wu Z."/>
            <person name="Zhang J."/>
            <person name="Cai Q."/>
            <person name="Bai Y."/>
            <person name="Zhao B."/>
            <person name="Han Y."/>
            <person name="Li Y."/>
            <person name="Li X."/>
            <person name="Wang S."/>
            <person name="Shi Q."/>
            <person name="Liu S."/>
            <person name="Cho W.K."/>
            <person name="Kim J.Y."/>
            <person name="Xu Y."/>
            <person name="Heller-Uszynska K."/>
            <person name="Miao H."/>
            <person name="Cheng Z."/>
            <person name="Zhang S."/>
            <person name="Wu J."/>
            <person name="Yang Y."/>
            <person name="Kang H."/>
            <person name="Li M."/>
            <person name="Liang H."/>
            <person name="Ren X."/>
            <person name="Shi Z."/>
            <person name="Wen M."/>
            <person name="Jian M."/>
            <person name="Yang H."/>
            <person name="Zhang G."/>
            <person name="Yang Z."/>
            <person name="Chen R."/>
            <person name="Liu S."/>
            <person name="Li J."/>
            <person name="Ma L."/>
            <person name="Liu H."/>
            <person name="Zhou Y."/>
            <person name="Zhao J."/>
            <person name="Fang X."/>
            <person name="Li G."/>
            <person name="Fang L."/>
            <person name="Li Y."/>
            <person name="Liu D."/>
            <person name="Zheng H."/>
            <person name="Zhang Y."/>
            <person name="Qin N."/>
            <person name="Li Z."/>
            <person name="Yang G."/>
            <person name="Yang S."/>
            <person name="Bolund L."/>
            <person name="Kristiansen K."/>
            <person name="Zheng H."/>
            <person name="Li S."/>
            <person name="Zhang X."/>
            <person name="Yang H."/>
            <person name="Wang J."/>
            <person name="Sun R."/>
            <person name="Zhang B."/>
            <person name="Jiang S."/>
            <person name="Wang J."/>
            <person name="Du Y."/>
            <person name="Li S."/>
        </authorList>
    </citation>
    <scope>NUCLEOTIDE SEQUENCE [LARGE SCALE GENOMIC DNA]</scope>
    <source>
        <strain evidence="2">cv. 9930</strain>
    </source>
</reference>
<dbReference type="PANTHER" id="PTHR46250">
    <property type="entry name" value="MYB/SANT-LIKE DNA-BINDING DOMAIN PROTEIN-RELATED"/>
    <property type="match status" value="1"/>
</dbReference>
<reference evidence="1 2" key="4">
    <citation type="journal article" date="2011" name="BMC Genomics">
        <title>RNA-Seq improves annotation of protein-coding genes in the cucumber genome.</title>
        <authorList>
            <person name="Li Z."/>
            <person name="Zhang Z."/>
            <person name="Yan P."/>
            <person name="Huang S."/>
            <person name="Fei Z."/>
            <person name="Lin K."/>
        </authorList>
    </citation>
    <scope>NUCLEOTIDE SEQUENCE [LARGE SCALE GENOMIC DNA]</scope>
    <source>
        <strain evidence="2">cv. 9930</strain>
    </source>
</reference>